<dbReference type="STRING" id="266749.SAMN05421876_1089"/>
<proteinExistence type="predicted"/>
<organism evidence="2 3">
    <name type="scientific">Kaistella jeonii</name>
    <dbReference type="NCBI Taxonomy" id="266749"/>
    <lineage>
        <taxon>Bacteria</taxon>
        <taxon>Pseudomonadati</taxon>
        <taxon>Bacteroidota</taxon>
        <taxon>Flavobacteriia</taxon>
        <taxon>Flavobacteriales</taxon>
        <taxon>Weeksellaceae</taxon>
        <taxon>Chryseobacterium group</taxon>
        <taxon>Kaistella</taxon>
    </lineage>
</organism>
<keyword evidence="1" id="KW-0472">Membrane</keyword>
<comment type="caution">
    <text evidence="2">The sequence shown here is derived from an EMBL/GenBank/DDBJ whole genome shotgun (WGS) entry which is preliminary data.</text>
</comment>
<dbReference type="RefSeq" id="WP_039352611.1">
    <property type="nucleotide sequence ID" value="NZ_FOLA01000008.1"/>
</dbReference>
<keyword evidence="1" id="KW-0812">Transmembrane</keyword>
<feature type="transmembrane region" description="Helical" evidence="1">
    <location>
        <begin position="100"/>
        <end position="123"/>
    </location>
</feature>
<sequence>MNNNRVKHKILKHLSISYVAMKNDNLANPEYNFGLSYERLQLLIKEEDNEAFNVFQYLNETNEVGVKNIGFDGLYLTSNGYISFAEEKYLKRNQNILLKFLKNVVQILIPILSLIIAITALTIKNSKLEKRIENIEKVVGKQH</sequence>
<reference evidence="2 3" key="1">
    <citation type="submission" date="2014-10" db="EMBL/GenBank/DDBJ databases">
        <title>Kaistella jeonii genome.</title>
        <authorList>
            <person name="Clayton J.T."/>
            <person name="Newman J.D."/>
        </authorList>
    </citation>
    <scope>NUCLEOTIDE SEQUENCE [LARGE SCALE GENOMIC DNA]</scope>
    <source>
        <strain evidence="2 3">DSM 17048</strain>
    </source>
</reference>
<evidence type="ECO:0000256" key="1">
    <source>
        <dbReference type="SAM" id="Phobius"/>
    </source>
</evidence>
<gene>
    <name evidence="2" type="ORF">OA86_10255</name>
</gene>
<evidence type="ECO:0000313" key="3">
    <source>
        <dbReference type="Proteomes" id="UP000031473"/>
    </source>
</evidence>
<dbReference type="EMBL" id="JSYL01000007">
    <property type="protein sequence ID" value="KIA88415.1"/>
    <property type="molecule type" value="Genomic_DNA"/>
</dbReference>
<accession>A0A0C1D3N0</accession>
<keyword evidence="3" id="KW-1185">Reference proteome</keyword>
<dbReference type="AlphaFoldDB" id="A0A0C1D3N0"/>
<protein>
    <submittedName>
        <fullName evidence="2">Uncharacterized protein</fullName>
    </submittedName>
</protein>
<name>A0A0C1D3N0_9FLAO</name>
<evidence type="ECO:0000313" key="2">
    <source>
        <dbReference type="EMBL" id="KIA88415.1"/>
    </source>
</evidence>
<keyword evidence="1" id="KW-1133">Transmembrane helix</keyword>
<dbReference type="Proteomes" id="UP000031473">
    <property type="component" value="Unassembled WGS sequence"/>
</dbReference>